<sequence length="59" mass="6791">MRFVFPLFLSSKTLLLCKQYVSSVRKNFSISIPGFESKLLSQFSKVYFVNSSTFVLENS</sequence>
<dbReference type="Proteomes" id="UP000094197">
    <property type="component" value="Chromosome 1"/>
</dbReference>
<reference evidence="1 2" key="1">
    <citation type="submission" date="2016-04" db="EMBL/GenBank/DDBJ databases">
        <title>Complete genome seqeunce of Leptospira alstonii serovar Room22.</title>
        <authorList>
            <person name="Nally J.E."/>
            <person name="Bayles D.O."/>
            <person name="Hurley D."/>
            <person name="Fanning S."/>
            <person name="McMahon B.J."/>
            <person name="Arent Z."/>
        </authorList>
    </citation>
    <scope>NUCLEOTIDE SEQUENCE [LARGE SCALE GENOMIC DNA]</scope>
    <source>
        <strain evidence="1 2">GWTS #1</strain>
    </source>
</reference>
<name>A0A1D7UXY1_9LEPT</name>
<keyword evidence="2" id="KW-1185">Reference proteome</keyword>
<dbReference type="AlphaFoldDB" id="A0A1D7UXY1"/>
<dbReference type="KEGG" id="laj:A0128_11480"/>
<organism evidence="1 2">
    <name type="scientific">Leptospira tipperaryensis</name>
    <dbReference type="NCBI Taxonomy" id="2564040"/>
    <lineage>
        <taxon>Bacteria</taxon>
        <taxon>Pseudomonadati</taxon>
        <taxon>Spirochaetota</taxon>
        <taxon>Spirochaetia</taxon>
        <taxon>Leptospirales</taxon>
        <taxon>Leptospiraceae</taxon>
        <taxon>Leptospira</taxon>
    </lineage>
</organism>
<protein>
    <submittedName>
        <fullName evidence="1">Uncharacterized protein</fullName>
    </submittedName>
</protein>
<evidence type="ECO:0000313" key="1">
    <source>
        <dbReference type="EMBL" id="AOP34414.1"/>
    </source>
</evidence>
<gene>
    <name evidence="1" type="ORF">A0128_11480</name>
</gene>
<dbReference type="EMBL" id="CP015217">
    <property type="protein sequence ID" value="AOP34414.1"/>
    <property type="molecule type" value="Genomic_DNA"/>
</dbReference>
<proteinExistence type="predicted"/>
<evidence type="ECO:0000313" key="2">
    <source>
        <dbReference type="Proteomes" id="UP000094197"/>
    </source>
</evidence>
<accession>A0A1D7UXY1</accession>